<comment type="subcellular location">
    <subcellularLocation>
        <location evidence="1">Membrane</location>
        <topology evidence="1">Multi-pass membrane protein</topology>
    </subcellularLocation>
</comment>
<evidence type="ECO:0000256" key="1">
    <source>
        <dbReference type="ARBA" id="ARBA00004141"/>
    </source>
</evidence>
<feature type="transmembrane region" description="Helical" evidence="8">
    <location>
        <begin position="509"/>
        <end position="530"/>
    </location>
</feature>
<feature type="transmembrane region" description="Helical" evidence="8">
    <location>
        <begin position="240"/>
        <end position="260"/>
    </location>
</feature>
<feature type="transmembrane region" description="Helical" evidence="8">
    <location>
        <begin position="389"/>
        <end position="410"/>
    </location>
</feature>
<evidence type="ECO:0000256" key="5">
    <source>
        <dbReference type="ARBA" id="ARBA00023136"/>
    </source>
</evidence>
<keyword evidence="5 8" id="KW-0472">Membrane</keyword>
<comment type="similarity">
    <text evidence="6">Belongs to the major facilitator superfamily. Allantoate permease family.</text>
</comment>
<dbReference type="InterPro" id="IPR011701">
    <property type="entry name" value="MFS"/>
</dbReference>
<dbReference type="PANTHER" id="PTHR43791:SF15">
    <property type="entry name" value="TRANSPORTER SEO1-RELATED"/>
    <property type="match status" value="1"/>
</dbReference>
<gene>
    <name evidence="9" type="ORF">HF325_001601</name>
</gene>
<evidence type="ECO:0000256" key="3">
    <source>
        <dbReference type="ARBA" id="ARBA00022692"/>
    </source>
</evidence>
<feature type="transmembrane region" description="Helical" evidence="8">
    <location>
        <begin position="475"/>
        <end position="497"/>
    </location>
</feature>
<dbReference type="InterPro" id="IPR036259">
    <property type="entry name" value="MFS_trans_sf"/>
</dbReference>
<dbReference type="OrthoDB" id="3639251at2759"/>
<dbReference type="EMBL" id="JACBPP010000002">
    <property type="protein sequence ID" value="KAF8004153.1"/>
    <property type="molecule type" value="Genomic_DNA"/>
</dbReference>
<dbReference type="Proteomes" id="UP000649328">
    <property type="component" value="Unassembled WGS sequence"/>
</dbReference>
<evidence type="ECO:0000256" key="7">
    <source>
        <dbReference type="SAM" id="MobiDB-lite"/>
    </source>
</evidence>
<feature type="transmembrane region" description="Helical" evidence="8">
    <location>
        <begin position="214"/>
        <end position="233"/>
    </location>
</feature>
<evidence type="ECO:0000313" key="10">
    <source>
        <dbReference type="Proteomes" id="UP000649328"/>
    </source>
</evidence>
<accession>A0A8H7LDT6</accession>
<proteinExistence type="inferred from homology"/>
<dbReference type="GO" id="GO:0022857">
    <property type="term" value="F:transmembrane transporter activity"/>
    <property type="evidence" value="ECO:0007669"/>
    <property type="project" value="InterPro"/>
</dbReference>
<dbReference type="FunFam" id="1.20.1250.20:FF:000065">
    <property type="entry name" value="Putative MFS pantothenate transporter"/>
    <property type="match status" value="1"/>
</dbReference>
<dbReference type="Pfam" id="PF07690">
    <property type="entry name" value="MFS_1"/>
    <property type="match status" value="1"/>
</dbReference>
<name>A0A8H7LDT6_9ASCO</name>
<evidence type="ECO:0000256" key="8">
    <source>
        <dbReference type="SAM" id="Phobius"/>
    </source>
</evidence>
<dbReference type="GO" id="GO:0016020">
    <property type="term" value="C:membrane"/>
    <property type="evidence" value="ECO:0007669"/>
    <property type="project" value="UniProtKB-SubCell"/>
</dbReference>
<dbReference type="SUPFAM" id="SSF103473">
    <property type="entry name" value="MFS general substrate transporter"/>
    <property type="match status" value="1"/>
</dbReference>
<feature type="transmembrane region" description="Helical" evidence="8">
    <location>
        <begin position="350"/>
        <end position="374"/>
    </location>
</feature>
<dbReference type="Gene3D" id="1.20.1250.20">
    <property type="entry name" value="MFS general substrate transporter like domains"/>
    <property type="match status" value="1"/>
</dbReference>
<feature type="transmembrane region" description="Helical" evidence="8">
    <location>
        <begin position="153"/>
        <end position="170"/>
    </location>
</feature>
<dbReference type="AlphaFoldDB" id="A0A8H7LDT6"/>
<keyword evidence="10" id="KW-1185">Reference proteome</keyword>
<protein>
    <submittedName>
        <fullName evidence="9">Uncharacterized protein</fullName>
    </submittedName>
</protein>
<feature type="transmembrane region" description="Helical" evidence="8">
    <location>
        <begin position="443"/>
        <end position="463"/>
    </location>
</feature>
<feature type="transmembrane region" description="Helical" evidence="8">
    <location>
        <begin position="417"/>
        <end position="437"/>
    </location>
</feature>
<reference evidence="9" key="1">
    <citation type="submission" date="2020-10" db="EMBL/GenBank/DDBJ databases">
        <title>The Whole-Genome Sequence of Metschnikowia persimmonesis, a Novel Endophytic Yeast Species Isolated from Medicinal Plant Diospyros kaki Thumb.</title>
        <authorList>
            <person name="Rahmat E."/>
            <person name="Kang Y."/>
        </authorList>
    </citation>
    <scope>NUCLEOTIDE SEQUENCE</scope>
    <source>
        <strain evidence="9">KIOM G15050</strain>
    </source>
</reference>
<evidence type="ECO:0000256" key="2">
    <source>
        <dbReference type="ARBA" id="ARBA00022448"/>
    </source>
</evidence>
<evidence type="ECO:0000256" key="6">
    <source>
        <dbReference type="ARBA" id="ARBA00037968"/>
    </source>
</evidence>
<evidence type="ECO:0000313" key="9">
    <source>
        <dbReference type="EMBL" id="KAF8004153.1"/>
    </source>
</evidence>
<keyword evidence="2" id="KW-0813">Transport</keyword>
<organism evidence="9 10">
    <name type="scientific">Metschnikowia pulcherrima</name>
    <dbReference type="NCBI Taxonomy" id="27326"/>
    <lineage>
        <taxon>Eukaryota</taxon>
        <taxon>Fungi</taxon>
        <taxon>Dikarya</taxon>
        <taxon>Ascomycota</taxon>
        <taxon>Saccharomycotina</taxon>
        <taxon>Pichiomycetes</taxon>
        <taxon>Metschnikowiaceae</taxon>
        <taxon>Metschnikowia</taxon>
    </lineage>
</organism>
<comment type="caution">
    <text evidence="9">The sequence shown here is derived from an EMBL/GenBank/DDBJ whole genome shotgun (WGS) entry which is preliminary data.</text>
</comment>
<sequence length="576" mass="66525">MSFLKEPLSRLKWGFIPVRRIVDEDPDTPEDAEAETKISLQDSNYEDAQKTDEVESLEYRDEANRPWWKFFDEYEYRVNKQTRQNHKWYKWFDENDTPAERKLMWKIDILLTLYSLVAYWAKYLDQTNLSNAYVAGLKESLDMKGNDLVDTQVLFSIGNIVFQLPFIYVLNGLPLNYVLPLLDICWSAFTIGTYKVTSLAQLKALRFLVGTFEAPIYLSYMYLFGTFIFNPAMIARRTMVFYFGQFLGILTSGLLSGAIVRAFEGIGGLEAWRWIFIIDGIISIAVGVLGFYMLPGTPTDCYSIWLSDDEIRLLRRKLKQNHTAGRPQVNLFTSLFSMETWKLILTSWEIYVLAVWNILVCNNNNGASGAYILWLKSLNKFDAGSLQDYSALTPGLGLVWLLLTCMYADMFQLRCTAIWLSQAFNITGNVILAVWNVPERAKWFAWCLQYFGWAMAPVLYSWQSDICRRDAQKRAVVLVIMNLLGLGSTAWMSVIVWRTVEAPRFLKGYSFTAASAFGLCIWTLVVMYFYRKQERKYARQNGIVLYNSISDPEPTHIEEVESSGSEEKKPSKERIE</sequence>
<feature type="transmembrane region" description="Helical" evidence="8">
    <location>
        <begin position="272"/>
        <end position="294"/>
    </location>
</feature>
<keyword evidence="4 8" id="KW-1133">Transmembrane helix</keyword>
<evidence type="ECO:0000256" key="4">
    <source>
        <dbReference type="ARBA" id="ARBA00022989"/>
    </source>
</evidence>
<keyword evidence="3 8" id="KW-0812">Transmembrane</keyword>
<feature type="region of interest" description="Disordered" evidence="7">
    <location>
        <begin position="554"/>
        <end position="576"/>
    </location>
</feature>
<dbReference type="PANTHER" id="PTHR43791">
    <property type="entry name" value="PERMEASE-RELATED"/>
    <property type="match status" value="1"/>
</dbReference>